<feature type="signal peptide" evidence="1">
    <location>
        <begin position="1"/>
        <end position="22"/>
    </location>
</feature>
<organism evidence="2 3">
    <name type="scientific">Riemerella anatipestifer</name>
    <name type="common">Moraxella anatipestifer</name>
    <dbReference type="NCBI Taxonomy" id="34085"/>
    <lineage>
        <taxon>Bacteria</taxon>
        <taxon>Pseudomonadati</taxon>
        <taxon>Bacteroidota</taxon>
        <taxon>Flavobacteriia</taxon>
        <taxon>Flavobacteriales</taxon>
        <taxon>Weeksellaceae</taxon>
        <taxon>Riemerella</taxon>
    </lineage>
</organism>
<proteinExistence type="predicted"/>
<dbReference type="AlphaFoldDB" id="A0AAP3ALG7"/>
<dbReference type="Proteomes" id="UP001207440">
    <property type="component" value="Unassembled WGS sequence"/>
</dbReference>
<keyword evidence="1" id="KW-0732">Signal</keyword>
<dbReference type="Pfam" id="PF13605">
    <property type="entry name" value="DUF4141"/>
    <property type="match status" value="1"/>
</dbReference>
<dbReference type="RefSeq" id="WP_064969513.1">
    <property type="nucleotide sequence ID" value="NZ_CP029760.1"/>
</dbReference>
<evidence type="ECO:0000313" key="3">
    <source>
        <dbReference type="Proteomes" id="UP001207440"/>
    </source>
</evidence>
<reference evidence="2" key="1">
    <citation type="submission" date="2022-10" db="EMBL/GenBank/DDBJ databases">
        <title>Sifting through the core-genome to identify putative cross-protective antigens against Riemerella anatipestifer.</title>
        <authorList>
            <person name="Zheng X."/>
            <person name="Zhang W."/>
        </authorList>
    </citation>
    <scope>NUCLEOTIDE SEQUENCE</scope>
    <source>
        <strain evidence="2">ZWRA178</strain>
    </source>
</reference>
<evidence type="ECO:0000256" key="1">
    <source>
        <dbReference type="SAM" id="SignalP"/>
    </source>
</evidence>
<accession>A0AAP3ALG7</accession>
<comment type="caution">
    <text evidence="2">The sequence shown here is derived from an EMBL/GenBank/DDBJ whole genome shotgun (WGS) entry which is preliminary data.</text>
</comment>
<protein>
    <submittedName>
        <fullName evidence="2">DUF4141 domain-containing protein</fullName>
    </submittedName>
</protein>
<sequence>MKRFIISTLAVLGIGTSVSVNAQWVVSDPGNLAQSIVNTAQEIVQTSSTAANTLNNFREVEKIYKQGKKYYDALKQVKAIVKDARKVRETVLMVGDISEIYVTNFKKMTQDPNFSPEELEAIAFGYSKLLEESSGLLGDLKKIINATSLSMNDKERMDIIDQVYKEVKEYHSLIRYYTKKNISVSYLRAKKKNDTKRVLDLYGTESRYW</sequence>
<evidence type="ECO:0000313" key="2">
    <source>
        <dbReference type="EMBL" id="MCW0523966.1"/>
    </source>
</evidence>
<dbReference type="InterPro" id="IPR025415">
    <property type="entry name" value="DUF4141"/>
</dbReference>
<dbReference type="EMBL" id="JAOZYT010000034">
    <property type="protein sequence ID" value="MCW0523966.1"/>
    <property type="molecule type" value="Genomic_DNA"/>
</dbReference>
<name>A0AAP3ALG7_RIEAN</name>
<feature type="chain" id="PRO_5042909839" evidence="1">
    <location>
        <begin position="23"/>
        <end position="209"/>
    </location>
</feature>
<gene>
    <name evidence="2" type="ORF">OKE68_06530</name>
</gene>